<evidence type="ECO:0000313" key="5">
    <source>
        <dbReference type="EMBL" id="CAI6096508.1"/>
    </source>
</evidence>
<comment type="caution">
    <text evidence="5">The sequence shown here is derived from an EMBL/GenBank/DDBJ whole genome shotgun (WGS) entry which is preliminary data.</text>
</comment>
<dbReference type="InterPro" id="IPR036589">
    <property type="entry name" value="HCY_dom_sf"/>
</dbReference>
<dbReference type="AlphaFoldDB" id="A0AA35MGF1"/>
<accession>A0AA35MGF1</accession>
<protein>
    <recommendedName>
        <fullName evidence="4">Hcy-binding domain-containing protein</fullName>
    </recommendedName>
</protein>
<dbReference type="PROSITE" id="PS50970">
    <property type="entry name" value="HCY"/>
    <property type="match status" value="1"/>
</dbReference>
<gene>
    <name evidence="5" type="ORF">CCHLO57077_00003023</name>
</gene>
<reference evidence="5" key="1">
    <citation type="submission" date="2023-01" db="EMBL/GenBank/DDBJ databases">
        <authorList>
            <person name="Piombo E."/>
        </authorList>
    </citation>
    <scope>NUCLEOTIDE SEQUENCE</scope>
</reference>
<evidence type="ECO:0000259" key="4">
    <source>
        <dbReference type="PROSITE" id="PS50970"/>
    </source>
</evidence>
<feature type="binding site" evidence="3">
    <location>
        <position position="330"/>
    </location>
    <ligand>
        <name>Zn(2+)</name>
        <dbReference type="ChEBI" id="CHEBI:29105"/>
    </ligand>
</feature>
<evidence type="ECO:0000256" key="2">
    <source>
        <dbReference type="ARBA" id="ARBA00022679"/>
    </source>
</evidence>
<keyword evidence="2 3" id="KW-0808">Transferase</keyword>
<keyword evidence="3" id="KW-0862">Zinc</keyword>
<dbReference type="Pfam" id="PF02574">
    <property type="entry name" value="S-methyl_trans"/>
    <property type="match status" value="1"/>
</dbReference>
<keyword evidence="3" id="KW-0479">Metal-binding</keyword>
<feature type="domain" description="Hcy-binding" evidence="4">
    <location>
        <begin position="1"/>
        <end position="344"/>
    </location>
</feature>
<evidence type="ECO:0000256" key="1">
    <source>
        <dbReference type="ARBA" id="ARBA00022603"/>
    </source>
</evidence>
<dbReference type="GO" id="GO:0046872">
    <property type="term" value="F:metal ion binding"/>
    <property type="evidence" value="ECO:0007669"/>
    <property type="project" value="UniProtKB-KW"/>
</dbReference>
<organism evidence="5 6">
    <name type="scientific">Clonostachys chloroleuca</name>
    <dbReference type="NCBI Taxonomy" id="1926264"/>
    <lineage>
        <taxon>Eukaryota</taxon>
        <taxon>Fungi</taxon>
        <taxon>Dikarya</taxon>
        <taxon>Ascomycota</taxon>
        <taxon>Pezizomycotina</taxon>
        <taxon>Sordariomycetes</taxon>
        <taxon>Hypocreomycetidae</taxon>
        <taxon>Hypocreales</taxon>
        <taxon>Bionectriaceae</taxon>
        <taxon>Clonostachys</taxon>
    </lineage>
</organism>
<feature type="binding site" evidence="3">
    <location>
        <position position="239"/>
    </location>
    <ligand>
        <name>Zn(2+)</name>
        <dbReference type="ChEBI" id="CHEBI:29105"/>
    </ligand>
</feature>
<dbReference type="InterPro" id="IPR003726">
    <property type="entry name" value="HCY_dom"/>
</dbReference>
<dbReference type="SUPFAM" id="SSF82282">
    <property type="entry name" value="Homocysteine S-methyltransferase"/>
    <property type="match status" value="1"/>
</dbReference>
<comment type="cofactor">
    <cofactor evidence="3">
        <name>Zn(2+)</name>
        <dbReference type="ChEBI" id="CHEBI:29105"/>
    </cofactor>
</comment>
<dbReference type="EMBL" id="CABFNP030001284">
    <property type="protein sequence ID" value="CAI6096508.1"/>
    <property type="molecule type" value="Genomic_DNA"/>
</dbReference>
<dbReference type="GO" id="GO:0008168">
    <property type="term" value="F:methyltransferase activity"/>
    <property type="evidence" value="ECO:0007669"/>
    <property type="project" value="UniProtKB-UniRule"/>
</dbReference>
<feature type="binding site" evidence="3">
    <location>
        <position position="329"/>
    </location>
    <ligand>
        <name>Zn(2+)</name>
        <dbReference type="ChEBI" id="CHEBI:29105"/>
    </ligand>
</feature>
<keyword evidence="6" id="KW-1185">Reference proteome</keyword>
<dbReference type="Gene3D" id="3.20.20.330">
    <property type="entry name" value="Homocysteine-binding-like domain"/>
    <property type="match status" value="1"/>
</dbReference>
<dbReference type="PANTHER" id="PTHR11103">
    <property type="entry name" value="SLR1189 PROTEIN"/>
    <property type="match status" value="1"/>
</dbReference>
<evidence type="ECO:0000256" key="3">
    <source>
        <dbReference type="PROSITE-ProRule" id="PRU00333"/>
    </source>
</evidence>
<dbReference type="GO" id="GO:0032259">
    <property type="term" value="P:methylation"/>
    <property type="evidence" value="ECO:0007669"/>
    <property type="project" value="UniProtKB-KW"/>
</dbReference>
<sequence>MTTTRIKILDGGLGTSLETDFAVKFSSHSTPLWSSHLLVSDNETLLKCQSNFGHVPVDVLLTATYQVSIRGFADTRTSQTPSGIPPAAIPGYIATAVDIAERAKAEHAQVALSVGPYGACMIPSQEYSGRYDAAHDSGEALEAWHRERLGLFGEAVRGGASSRIGFVALETLPRVDEIAAVRRAIASVDGLRDVPYWVSALFPGEAETLPDGSSVEAAVRAMLDPGVGLVRPWGVGINCTKTWKLDSLLQKYEGTITKMVEEGTIDEWPALVLYPDGTNGEVYNTETQKWEVPVDGLGENQVPWETQLADVVRQTQRRGSWPEILVGGCCMASYKSIANLRATLLPESSS</sequence>
<proteinExistence type="predicted"/>
<dbReference type="Proteomes" id="UP001160390">
    <property type="component" value="Unassembled WGS sequence"/>
</dbReference>
<keyword evidence="1 3" id="KW-0489">Methyltransferase</keyword>
<evidence type="ECO:0000313" key="6">
    <source>
        <dbReference type="Proteomes" id="UP001160390"/>
    </source>
</evidence>
<name>A0AA35MGF1_9HYPO</name>
<dbReference type="PANTHER" id="PTHR11103:SF10">
    <property type="entry name" value="HOMOCYSTEINE S-METHYLTRANSFERASE 1-RELATED"/>
    <property type="match status" value="1"/>
</dbReference>